<dbReference type="Proteomes" id="UP000492820">
    <property type="component" value="Unassembled WGS sequence"/>
</dbReference>
<keyword evidence="1" id="KW-0812">Transmembrane</keyword>
<proteinExistence type="predicted"/>
<reference evidence="2 3" key="1">
    <citation type="journal article" date="2013" name="Nature">
        <title>The genomes of four tapeworm species reveal adaptations to parasitism.</title>
        <authorList>
            <person name="Tsai I.J."/>
            <person name="Zarowiecki M."/>
            <person name="Holroyd N."/>
            <person name="Garciarrubio A."/>
            <person name="Sanchez-Flores A."/>
            <person name="Brooks K.L."/>
            <person name="Tracey A."/>
            <person name="Bobes R.J."/>
            <person name="Fragoso G."/>
            <person name="Sciutto E."/>
            <person name="Aslett M."/>
            <person name="Beasley H."/>
            <person name="Bennett H.M."/>
            <person name="Cai J."/>
            <person name="Camicia F."/>
            <person name="Clark R."/>
            <person name="Cucher M."/>
            <person name="De Silva N."/>
            <person name="Day T.A."/>
            <person name="Deplazes P."/>
            <person name="Estrada K."/>
            <person name="Fernandez C."/>
            <person name="Holland P.W."/>
            <person name="Hou J."/>
            <person name="Hu S."/>
            <person name="Huckvale T."/>
            <person name="Hung S.S."/>
            <person name="Kamenetzky L."/>
            <person name="Keane J.A."/>
            <person name="Kiss F."/>
            <person name="Koziol U."/>
            <person name="Lambert O."/>
            <person name="Liu K."/>
            <person name="Luo X."/>
            <person name="Luo Y."/>
            <person name="Macchiaroli N."/>
            <person name="Nichol S."/>
            <person name="Paps J."/>
            <person name="Parkinson J."/>
            <person name="Pouchkina-Stantcheva N."/>
            <person name="Riddiford N."/>
            <person name="Rosenzvit M."/>
            <person name="Salinas G."/>
            <person name="Wasmuth J.D."/>
            <person name="Zamanian M."/>
            <person name="Zheng Y."/>
            <person name="Cai X."/>
            <person name="Soberon X."/>
            <person name="Olson P.D."/>
            <person name="Laclette J.P."/>
            <person name="Brehm K."/>
            <person name="Berriman M."/>
            <person name="Garciarrubio A."/>
            <person name="Bobes R.J."/>
            <person name="Fragoso G."/>
            <person name="Sanchez-Flores A."/>
            <person name="Estrada K."/>
            <person name="Cevallos M.A."/>
            <person name="Morett E."/>
            <person name="Gonzalez V."/>
            <person name="Portillo T."/>
            <person name="Ochoa-Leyva A."/>
            <person name="Jose M.V."/>
            <person name="Sciutto E."/>
            <person name="Landa A."/>
            <person name="Jimenez L."/>
            <person name="Valdes V."/>
            <person name="Carrero J.C."/>
            <person name="Larralde C."/>
            <person name="Morales-Montor J."/>
            <person name="Limon-Lason J."/>
            <person name="Soberon X."/>
            <person name="Laclette J.P."/>
        </authorList>
    </citation>
    <scope>NUCLEOTIDE SEQUENCE [LARGE SCALE GENOMIC DNA]</scope>
</reference>
<evidence type="ECO:0000313" key="4">
    <source>
        <dbReference type="WBParaSite" id="EgrG_002027600"/>
    </source>
</evidence>
<dbReference type="EMBL" id="LK028586">
    <property type="protein sequence ID" value="CDS22288.1"/>
    <property type="molecule type" value="Genomic_DNA"/>
</dbReference>
<dbReference type="AlphaFoldDB" id="A0A068WRA7"/>
<keyword evidence="1" id="KW-0472">Membrane</keyword>
<evidence type="ECO:0000313" key="3">
    <source>
        <dbReference type="Proteomes" id="UP000492820"/>
    </source>
</evidence>
<evidence type="ECO:0000313" key="2">
    <source>
        <dbReference type="EMBL" id="CDS22288.1"/>
    </source>
</evidence>
<organism evidence="2">
    <name type="scientific">Echinococcus granulosus</name>
    <name type="common">Hydatid tapeworm</name>
    <dbReference type="NCBI Taxonomy" id="6210"/>
    <lineage>
        <taxon>Eukaryota</taxon>
        <taxon>Metazoa</taxon>
        <taxon>Spiralia</taxon>
        <taxon>Lophotrochozoa</taxon>
        <taxon>Platyhelminthes</taxon>
        <taxon>Cestoda</taxon>
        <taxon>Eucestoda</taxon>
        <taxon>Cyclophyllidea</taxon>
        <taxon>Taeniidae</taxon>
        <taxon>Echinococcus</taxon>
        <taxon>Echinococcus granulosus group</taxon>
    </lineage>
</organism>
<accession>A0A068WRA7</accession>
<reference evidence="2" key="2">
    <citation type="submission" date="2014-06" db="EMBL/GenBank/DDBJ databases">
        <authorList>
            <person name="Aslett M."/>
        </authorList>
    </citation>
    <scope>NUCLEOTIDE SEQUENCE</scope>
</reference>
<name>A0A068WRA7_ECHGR</name>
<gene>
    <name evidence="2" type="ORF">EgrG_002027600</name>
</gene>
<reference evidence="4" key="3">
    <citation type="submission" date="2020-10" db="UniProtKB">
        <authorList>
            <consortium name="WormBaseParasite"/>
        </authorList>
    </citation>
    <scope>IDENTIFICATION</scope>
</reference>
<protein>
    <submittedName>
        <fullName evidence="4">Ovule protein</fullName>
    </submittedName>
</protein>
<feature type="transmembrane region" description="Helical" evidence="1">
    <location>
        <begin position="34"/>
        <end position="55"/>
    </location>
</feature>
<keyword evidence="1" id="KW-1133">Transmembrane helix</keyword>
<dbReference type="WBParaSite" id="EgrG_002027600">
    <property type="protein sequence ID" value="EgrG_002027600"/>
    <property type="gene ID" value="EgrG_002027600"/>
</dbReference>
<sequence length="75" mass="8521">MPSKGDTTRRVPLVDLQTCRLRGSQSRNQPPDTLVYWIQYLLPLLVHLHIVIILTNISSPTLLYRFVSSSPSVAF</sequence>
<evidence type="ECO:0000256" key="1">
    <source>
        <dbReference type="SAM" id="Phobius"/>
    </source>
</evidence>